<dbReference type="OrthoDB" id="7492215at2759"/>
<dbReference type="EMBL" id="OU893351">
    <property type="protein sequence ID" value="CAG9789939.1"/>
    <property type="molecule type" value="Genomic_DNA"/>
</dbReference>
<reference evidence="2" key="1">
    <citation type="submission" date="2021-12" db="EMBL/GenBank/DDBJ databases">
        <authorList>
            <person name="King R."/>
        </authorList>
    </citation>
    <scope>NUCLEOTIDE SEQUENCE</scope>
</reference>
<name>A0A9N9R5G2_9NEOP</name>
<feature type="region of interest" description="Disordered" evidence="1">
    <location>
        <begin position="49"/>
        <end position="69"/>
    </location>
</feature>
<proteinExistence type="predicted"/>
<dbReference type="Proteomes" id="UP001153714">
    <property type="component" value="Chromosome 20"/>
</dbReference>
<organism evidence="2 3">
    <name type="scientific">Diatraea saccharalis</name>
    <name type="common">sugarcane borer</name>
    <dbReference type="NCBI Taxonomy" id="40085"/>
    <lineage>
        <taxon>Eukaryota</taxon>
        <taxon>Metazoa</taxon>
        <taxon>Ecdysozoa</taxon>
        <taxon>Arthropoda</taxon>
        <taxon>Hexapoda</taxon>
        <taxon>Insecta</taxon>
        <taxon>Pterygota</taxon>
        <taxon>Neoptera</taxon>
        <taxon>Endopterygota</taxon>
        <taxon>Lepidoptera</taxon>
        <taxon>Glossata</taxon>
        <taxon>Ditrysia</taxon>
        <taxon>Pyraloidea</taxon>
        <taxon>Crambidae</taxon>
        <taxon>Crambinae</taxon>
        <taxon>Diatraea</taxon>
    </lineage>
</organism>
<evidence type="ECO:0000313" key="3">
    <source>
        <dbReference type="Proteomes" id="UP001153714"/>
    </source>
</evidence>
<feature type="compositionally biased region" description="Basic and acidic residues" evidence="1">
    <location>
        <begin position="51"/>
        <end position="67"/>
    </location>
</feature>
<reference evidence="2" key="2">
    <citation type="submission" date="2022-10" db="EMBL/GenBank/DDBJ databases">
        <authorList>
            <consortium name="ENA_rothamsted_submissions"/>
            <consortium name="culmorum"/>
            <person name="King R."/>
        </authorList>
    </citation>
    <scope>NUCLEOTIDE SEQUENCE</scope>
</reference>
<accession>A0A9N9R5G2</accession>
<evidence type="ECO:0000256" key="1">
    <source>
        <dbReference type="SAM" id="MobiDB-lite"/>
    </source>
</evidence>
<gene>
    <name evidence="2" type="ORF">DIATSA_LOCUS7631</name>
</gene>
<evidence type="ECO:0000313" key="2">
    <source>
        <dbReference type="EMBL" id="CAG9789939.1"/>
    </source>
</evidence>
<sequence>MESSEEELTDSPDVRQLLLAAHAQASQLTQAISRALSVNEAAALAARTRRGRCDRCRQRTDSNESSEKVVAGELLDPALEKQVADSMSALERGLHSEPTIDATDVEGDAERALESNASAAILAARVSSLSSGLQGAVRGLLDALPAIELRAVQARRQLALAREREDRIHHADYQMTDEIYFLKPEAEQPIQVISS</sequence>
<protein>
    <submittedName>
        <fullName evidence="2">Uncharacterized protein</fullName>
    </submittedName>
</protein>
<keyword evidence="3" id="KW-1185">Reference proteome</keyword>
<dbReference type="AlphaFoldDB" id="A0A9N9R5G2"/>